<dbReference type="EMBL" id="LT629780">
    <property type="protein sequence ID" value="SDU41047.1"/>
    <property type="molecule type" value="Genomic_DNA"/>
</dbReference>
<accession>A0A1H2IA80</accession>
<protein>
    <submittedName>
        <fullName evidence="1">Uncharacterized protein</fullName>
    </submittedName>
</protein>
<evidence type="ECO:0000313" key="1">
    <source>
        <dbReference type="EMBL" id="SDU41047.1"/>
    </source>
</evidence>
<organism evidence="1 2">
    <name type="scientific">Geopseudomonas guangdongensis</name>
    <dbReference type="NCBI Taxonomy" id="1245526"/>
    <lineage>
        <taxon>Bacteria</taxon>
        <taxon>Pseudomonadati</taxon>
        <taxon>Pseudomonadota</taxon>
        <taxon>Gammaproteobacteria</taxon>
        <taxon>Pseudomonadales</taxon>
        <taxon>Pseudomonadaceae</taxon>
        <taxon>Geopseudomonas</taxon>
    </lineage>
</organism>
<proteinExistence type="predicted"/>
<sequence>MSGPACALSEVRHNGFAVAGGVTLKQQNARLCAIVRGFDGKEVDRVERIGQRTEQSTYLSGGEGAWYEYERGNYVQATGDNIGSLWLSVALDSMISQRPLPIGRHLSGGGLTRVLFAEDERDFVAAYSNCLGGIARSKPGGYIAGRRHTHYTFGAATSPGGTDNRTFAMAVQAESAQEARALSGSYNPFTHQIARHSPGYQSPLALTQPPETQEPAFKRALVPSILQTAHAKHHARRCQIRRALTRTVTKMGCCTLGTKNSRYKKIQAPVSAWIF</sequence>
<dbReference type="Proteomes" id="UP000243063">
    <property type="component" value="Chromosome I"/>
</dbReference>
<gene>
    <name evidence="1" type="ORF">SAMN05216580_2843</name>
</gene>
<reference evidence="2" key="1">
    <citation type="submission" date="2016-10" db="EMBL/GenBank/DDBJ databases">
        <authorList>
            <person name="Varghese N."/>
            <person name="Submissions S."/>
        </authorList>
    </citation>
    <scope>NUCLEOTIDE SEQUENCE [LARGE SCALE GENOMIC DNA]</scope>
    <source>
        <strain evidence="2">CCTCC 2012022</strain>
    </source>
</reference>
<evidence type="ECO:0000313" key="2">
    <source>
        <dbReference type="Proteomes" id="UP000243063"/>
    </source>
</evidence>
<keyword evidence="2" id="KW-1185">Reference proteome</keyword>
<dbReference type="AlphaFoldDB" id="A0A1H2IA80"/>
<name>A0A1H2IA80_9GAMM</name>